<dbReference type="AlphaFoldDB" id="A0A915E726"/>
<organism evidence="1 2">
    <name type="scientific">Ditylenchus dipsaci</name>
    <dbReference type="NCBI Taxonomy" id="166011"/>
    <lineage>
        <taxon>Eukaryota</taxon>
        <taxon>Metazoa</taxon>
        <taxon>Ecdysozoa</taxon>
        <taxon>Nematoda</taxon>
        <taxon>Chromadorea</taxon>
        <taxon>Rhabditida</taxon>
        <taxon>Tylenchina</taxon>
        <taxon>Tylenchomorpha</taxon>
        <taxon>Sphaerularioidea</taxon>
        <taxon>Anguinidae</taxon>
        <taxon>Anguininae</taxon>
        <taxon>Ditylenchus</taxon>
    </lineage>
</organism>
<dbReference type="InterPro" id="IPR009003">
    <property type="entry name" value="Peptidase_S1_PA"/>
</dbReference>
<reference evidence="2" key="1">
    <citation type="submission" date="2022-11" db="UniProtKB">
        <authorList>
            <consortium name="WormBaseParasite"/>
        </authorList>
    </citation>
    <scope>IDENTIFICATION</scope>
</reference>
<protein>
    <submittedName>
        <fullName evidence="2">Uncharacterized protein</fullName>
    </submittedName>
</protein>
<sequence length="100" mass="11222">MLNVYYRRKKRLRRSGYAATELYICFFDNDLSSRLIAKDLAIIQLAEEVPANSNIGFACLACDPKSNLAIEMTVLGLDTLSILNNLLMTPILVEDLKVVL</sequence>
<evidence type="ECO:0000313" key="1">
    <source>
        <dbReference type="Proteomes" id="UP000887574"/>
    </source>
</evidence>
<dbReference type="SUPFAM" id="SSF50494">
    <property type="entry name" value="Trypsin-like serine proteases"/>
    <property type="match status" value="1"/>
</dbReference>
<name>A0A915E726_9BILA</name>
<dbReference type="Proteomes" id="UP000887574">
    <property type="component" value="Unplaced"/>
</dbReference>
<accession>A0A915E726</accession>
<keyword evidence="1" id="KW-1185">Reference proteome</keyword>
<proteinExistence type="predicted"/>
<evidence type="ECO:0000313" key="2">
    <source>
        <dbReference type="WBParaSite" id="jg26451"/>
    </source>
</evidence>
<dbReference type="WBParaSite" id="jg26451">
    <property type="protein sequence ID" value="jg26451"/>
    <property type="gene ID" value="jg26451"/>
</dbReference>